<dbReference type="EMBL" id="LR031876">
    <property type="protein sequence ID" value="VDD37078.1"/>
    <property type="molecule type" value="Genomic_DNA"/>
</dbReference>
<accession>A0A3P6EBL7</accession>
<name>A0A3P6EBL7_BRAOL</name>
<evidence type="ECO:0000313" key="2">
    <source>
        <dbReference type="EMBL" id="VDD37078.1"/>
    </source>
</evidence>
<protein>
    <submittedName>
        <fullName evidence="2">Uncharacterized protein</fullName>
    </submittedName>
</protein>
<feature type="region of interest" description="Disordered" evidence="1">
    <location>
        <begin position="27"/>
        <end position="85"/>
    </location>
</feature>
<sequence length="85" mass="9501">MKVYLNINNRGEANEAGTRKVIQMSLSQPHAPQLTRDLVLEEPHSKPVPHCSSNHDTSESSSLSVDDKKKSRKELRVDHAASIVR</sequence>
<reference evidence="2" key="1">
    <citation type="submission" date="2018-11" db="EMBL/GenBank/DDBJ databases">
        <authorList>
            <consortium name="Genoscope - CEA"/>
            <person name="William W."/>
        </authorList>
    </citation>
    <scope>NUCLEOTIDE SEQUENCE</scope>
</reference>
<proteinExistence type="predicted"/>
<gene>
    <name evidence="2" type="ORF">BOLC7T42638H</name>
</gene>
<feature type="compositionally biased region" description="Basic and acidic residues" evidence="1">
    <location>
        <begin position="65"/>
        <end position="79"/>
    </location>
</feature>
<dbReference type="AlphaFoldDB" id="A0A3P6EBL7"/>
<evidence type="ECO:0000256" key="1">
    <source>
        <dbReference type="SAM" id="MobiDB-lite"/>
    </source>
</evidence>
<organism evidence="2">
    <name type="scientific">Brassica oleracea</name>
    <name type="common">Wild cabbage</name>
    <dbReference type="NCBI Taxonomy" id="3712"/>
    <lineage>
        <taxon>Eukaryota</taxon>
        <taxon>Viridiplantae</taxon>
        <taxon>Streptophyta</taxon>
        <taxon>Embryophyta</taxon>
        <taxon>Tracheophyta</taxon>
        <taxon>Spermatophyta</taxon>
        <taxon>Magnoliopsida</taxon>
        <taxon>eudicotyledons</taxon>
        <taxon>Gunneridae</taxon>
        <taxon>Pentapetalae</taxon>
        <taxon>rosids</taxon>
        <taxon>malvids</taxon>
        <taxon>Brassicales</taxon>
        <taxon>Brassicaceae</taxon>
        <taxon>Brassiceae</taxon>
        <taxon>Brassica</taxon>
    </lineage>
</organism>